<keyword evidence="1" id="KW-0732">Signal</keyword>
<reference evidence="2 3" key="1">
    <citation type="submission" date="2017-02" db="EMBL/GenBank/DDBJ databases">
        <authorList>
            <person name="Peterson S.W."/>
        </authorList>
    </citation>
    <scope>NUCLEOTIDE SEQUENCE [LARGE SCALE GENOMIC DNA]</scope>
    <source>
        <strain evidence="2 3">DSM 22323</strain>
    </source>
</reference>
<dbReference type="Gene3D" id="3.40.30.10">
    <property type="entry name" value="Glutaredoxin"/>
    <property type="match status" value="1"/>
</dbReference>
<dbReference type="RefSeq" id="WP_079668286.1">
    <property type="nucleotide sequence ID" value="NZ_FUYZ01000016.1"/>
</dbReference>
<dbReference type="InterPro" id="IPR021615">
    <property type="entry name" value="Omp28"/>
</dbReference>
<feature type="signal peptide" evidence="1">
    <location>
        <begin position="1"/>
        <end position="19"/>
    </location>
</feature>
<feature type="chain" id="PRO_5012933765" evidence="1">
    <location>
        <begin position="20"/>
        <end position="354"/>
    </location>
</feature>
<evidence type="ECO:0000313" key="2">
    <source>
        <dbReference type="EMBL" id="SKC10909.1"/>
    </source>
</evidence>
<dbReference type="STRING" id="619805.SAMN05660477_03075"/>
<name>A0A1T5GRB6_9FLAO</name>
<dbReference type="OrthoDB" id="1081990at2"/>
<dbReference type="AlphaFoldDB" id="A0A1T5GRB6"/>
<gene>
    <name evidence="2" type="ORF">SAMN05660477_03075</name>
</gene>
<accession>A0A1T5GRB6</accession>
<dbReference type="EMBL" id="FUYZ01000016">
    <property type="protein sequence ID" value="SKC10909.1"/>
    <property type="molecule type" value="Genomic_DNA"/>
</dbReference>
<dbReference type="InterPro" id="IPR036249">
    <property type="entry name" value="Thioredoxin-like_sf"/>
</dbReference>
<dbReference type="Pfam" id="PF11551">
    <property type="entry name" value="Omp28"/>
    <property type="match status" value="1"/>
</dbReference>
<dbReference type="SUPFAM" id="SSF52833">
    <property type="entry name" value="Thioredoxin-like"/>
    <property type="match status" value="1"/>
</dbReference>
<keyword evidence="3" id="KW-1185">Reference proteome</keyword>
<sequence>MKKPLLLLLLFTFLLNSCAGSESDEGRDVVTFVKLSASENLVLLGNSVKFNLVDNLNNDVTDKATFYINGKINESGPVFKTEHLGEYNITATYEKFTIKPLKLSVIKPEGTIYTHRILYEDFTGTWCGNCPIAGERFNRLIAQNDKAVIVGIHGPTVQADPYTNEASMAIISDLKVTAYPTILLNHTKNWSTANFSLDVAFGLAEIKPYSRVGIGITTKLDGNTLSGEYKIAFAQNYDNLKLIVYIVEDKIVYPQHNYFNGSGGKPILYDGVPIIPNYENHNVLRALLTPAKGENIPSTNTQNNTEYLKNFSYTIPANFNKENVKIIVAVLNGQNEVLNVREALPNTTNVLEAL</sequence>
<organism evidence="2 3">
    <name type="scientific">Soonwooa buanensis</name>
    <dbReference type="NCBI Taxonomy" id="619805"/>
    <lineage>
        <taxon>Bacteria</taxon>
        <taxon>Pseudomonadati</taxon>
        <taxon>Bacteroidota</taxon>
        <taxon>Flavobacteriia</taxon>
        <taxon>Flavobacteriales</taxon>
        <taxon>Weeksellaceae</taxon>
        <taxon>Chryseobacterium group</taxon>
        <taxon>Soonwooa</taxon>
    </lineage>
</organism>
<evidence type="ECO:0000256" key="1">
    <source>
        <dbReference type="SAM" id="SignalP"/>
    </source>
</evidence>
<proteinExistence type="predicted"/>
<protein>
    <submittedName>
        <fullName evidence="2">Outer membrane protein Omp28</fullName>
    </submittedName>
</protein>
<dbReference type="InterPro" id="IPR013783">
    <property type="entry name" value="Ig-like_fold"/>
</dbReference>
<dbReference type="Proteomes" id="UP000191112">
    <property type="component" value="Unassembled WGS sequence"/>
</dbReference>
<evidence type="ECO:0000313" key="3">
    <source>
        <dbReference type="Proteomes" id="UP000191112"/>
    </source>
</evidence>
<dbReference type="Gene3D" id="2.60.40.10">
    <property type="entry name" value="Immunoglobulins"/>
    <property type="match status" value="1"/>
</dbReference>